<sequence length="303" mass="34376">MHSGLNSSVFANRNLGFRKVSTFSQFTFRIPRFPPKETEREFLMQLIVLDRIADGGLRFASQSLFVQQTLWTSITKGCKIQISCERQNGFSVAAKEDKRSDRNSSSNDHESSESDSSGQEEIIALFKRIQASIAKDGLRRTQRRTSNNYKETQSSESVTGVPVRSRKQRTVRRTTPKTIGGSVKETKQEDSSSTQSFKLTRLPSNFVKSSPIPSPSSAPNFKLSRLPSNFVKRSPIPLPSTRELEAVEVTREELSDEFSERESERKRPEEMRVAELKELAKSRGIKGYSKLKKSELVQLLKEF</sequence>
<dbReference type="InterPro" id="IPR011112">
    <property type="entry name" value="Rho-like_N"/>
</dbReference>
<evidence type="ECO:0000256" key="1">
    <source>
        <dbReference type="SAM" id="MobiDB-lite"/>
    </source>
</evidence>
<protein>
    <recommendedName>
        <fullName evidence="2">Rho termination factor-like N-terminal domain-containing protein</fullName>
    </recommendedName>
</protein>
<gene>
    <name evidence="3" type="ORF">Sjap_000551</name>
</gene>
<evidence type="ECO:0000313" key="3">
    <source>
        <dbReference type="EMBL" id="KAK9153071.1"/>
    </source>
</evidence>
<feature type="region of interest" description="Disordered" evidence="1">
    <location>
        <begin position="252"/>
        <end position="271"/>
    </location>
</feature>
<proteinExistence type="predicted"/>
<dbReference type="PANTHER" id="PTHR34449">
    <property type="entry name" value="RHO TERMINATION FACTOR"/>
    <property type="match status" value="1"/>
</dbReference>
<evidence type="ECO:0000259" key="2">
    <source>
        <dbReference type="Pfam" id="PF07498"/>
    </source>
</evidence>
<dbReference type="AlphaFoldDB" id="A0AAP0PU53"/>
<dbReference type="Gene3D" id="1.10.720.10">
    <property type="match status" value="1"/>
</dbReference>
<feature type="compositionally biased region" description="Basic residues" evidence="1">
    <location>
        <begin position="164"/>
        <end position="175"/>
    </location>
</feature>
<evidence type="ECO:0000313" key="4">
    <source>
        <dbReference type="Proteomes" id="UP001417504"/>
    </source>
</evidence>
<feature type="region of interest" description="Disordered" evidence="1">
    <location>
        <begin position="136"/>
        <end position="196"/>
    </location>
</feature>
<accession>A0AAP0PU53</accession>
<dbReference type="GO" id="GO:0006353">
    <property type="term" value="P:DNA-templated transcription termination"/>
    <property type="evidence" value="ECO:0007669"/>
    <property type="project" value="InterPro"/>
</dbReference>
<reference evidence="3 4" key="1">
    <citation type="submission" date="2024-01" db="EMBL/GenBank/DDBJ databases">
        <title>Genome assemblies of Stephania.</title>
        <authorList>
            <person name="Yang L."/>
        </authorList>
    </citation>
    <scope>NUCLEOTIDE SEQUENCE [LARGE SCALE GENOMIC DNA]</scope>
    <source>
        <strain evidence="3">QJT</strain>
        <tissue evidence="3">Leaf</tissue>
    </source>
</reference>
<feature type="region of interest" description="Disordered" evidence="1">
    <location>
        <begin position="92"/>
        <end position="119"/>
    </location>
</feature>
<feature type="compositionally biased region" description="Basic and acidic residues" evidence="1">
    <location>
        <begin position="94"/>
        <end position="112"/>
    </location>
</feature>
<dbReference type="Pfam" id="PF07498">
    <property type="entry name" value="Rho_N"/>
    <property type="match status" value="1"/>
</dbReference>
<feature type="domain" description="Rho termination factor-like N-terminal" evidence="2">
    <location>
        <begin position="269"/>
        <end position="301"/>
    </location>
</feature>
<name>A0AAP0PU53_9MAGN</name>
<feature type="compositionally biased region" description="Polar residues" evidence="1">
    <location>
        <begin position="144"/>
        <end position="158"/>
    </location>
</feature>
<comment type="caution">
    <text evidence="3">The sequence shown here is derived from an EMBL/GenBank/DDBJ whole genome shotgun (WGS) entry which is preliminary data.</text>
</comment>
<dbReference type="EMBL" id="JBBNAE010000001">
    <property type="protein sequence ID" value="KAK9153071.1"/>
    <property type="molecule type" value="Genomic_DNA"/>
</dbReference>
<dbReference type="Proteomes" id="UP001417504">
    <property type="component" value="Unassembled WGS sequence"/>
</dbReference>
<organism evidence="3 4">
    <name type="scientific">Stephania japonica</name>
    <dbReference type="NCBI Taxonomy" id="461633"/>
    <lineage>
        <taxon>Eukaryota</taxon>
        <taxon>Viridiplantae</taxon>
        <taxon>Streptophyta</taxon>
        <taxon>Embryophyta</taxon>
        <taxon>Tracheophyta</taxon>
        <taxon>Spermatophyta</taxon>
        <taxon>Magnoliopsida</taxon>
        <taxon>Ranunculales</taxon>
        <taxon>Menispermaceae</taxon>
        <taxon>Menispermoideae</taxon>
        <taxon>Cissampelideae</taxon>
        <taxon>Stephania</taxon>
    </lineage>
</organism>
<keyword evidence="4" id="KW-1185">Reference proteome</keyword>
<dbReference type="PANTHER" id="PTHR34449:SF2">
    <property type="entry name" value="RHO TERMINATION FACTOR"/>
    <property type="match status" value="1"/>
</dbReference>